<dbReference type="InterPro" id="IPR003018">
    <property type="entry name" value="GAF"/>
</dbReference>
<dbReference type="Pfam" id="PF25601">
    <property type="entry name" value="AAA_lid_14"/>
    <property type="match status" value="1"/>
</dbReference>
<dbReference type="STRING" id="34027.SAMN05421829_11147"/>
<dbReference type="GO" id="GO:0005524">
    <property type="term" value="F:ATP binding"/>
    <property type="evidence" value="ECO:0007669"/>
    <property type="project" value="UniProtKB-KW"/>
</dbReference>
<name>A0A1N6Z153_9RHOO</name>
<dbReference type="InterPro" id="IPR029016">
    <property type="entry name" value="GAF-like_dom_sf"/>
</dbReference>
<dbReference type="Pfam" id="PF00158">
    <property type="entry name" value="Sigma54_activat"/>
    <property type="match status" value="1"/>
</dbReference>
<evidence type="ECO:0000259" key="6">
    <source>
        <dbReference type="PROSITE" id="PS50045"/>
    </source>
</evidence>
<accession>A0A1N6Z153</accession>
<dbReference type="SUPFAM" id="SSF46689">
    <property type="entry name" value="Homeodomain-like"/>
    <property type="match status" value="1"/>
</dbReference>
<keyword evidence="5" id="KW-0804">Transcription</keyword>
<dbReference type="PRINTS" id="PR01590">
    <property type="entry name" value="HTHFIS"/>
</dbReference>
<keyword evidence="3" id="KW-0805">Transcription regulation</keyword>
<dbReference type="Gene3D" id="1.10.8.60">
    <property type="match status" value="1"/>
</dbReference>
<dbReference type="Gene3D" id="3.30.450.40">
    <property type="match status" value="1"/>
</dbReference>
<dbReference type="PROSITE" id="PS00676">
    <property type="entry name" value="SIGMA54_INTERACT_2"/>
    <property type="match status" value="1"/>
</dbReference>
<keyword evidence="8" id="KW-1185">Reference proteome</keyword>
<feature type="domain" description="Sigma-54 factor interaction" evidence="6">
    <location>
        <begin position="355"/>
        <end position="585"/>
    </location>
</feature>
<dbReference type="PANTHER" id="PTHR32071">
    <property type="entry name" value="TRANSCRIPTIONAL REGULATORY PROTEIN"/>
    <property type="match status" value="1"/>
</dbReference>
<organism evidence="7 8">
    <name type="scientific">Aromatoleum tolulyticum</name>
    <dbReference type="NCBI Taxonomy" id="34027"/>
    <lineage>
        <taxon>Bacteria</taxon>
        <taxon>Pseudomonadati</taxon>
        <taxon>Pseudomonadota</taxon>
        <taxon>Betaproteobacteria</taxon>
        <taxon>Rhodocyclales</taxon>
        <taxon>Rhodocyclaceae</taxon>
        <taxon>Aromatoleum</taxon>
    </lineage>
</organism>
<dbReference type="InterPro" id="IPR025943">
    <property type="entry name" value="Sigma_54_int_dom_ATP-bd_2"/>
</dbReference>
<dbReference type="Gene3D" id="1.10.10.60">
    <property type="entry name" value="Homeodomain-like"/>
    <property type="match status" value="1"/>
</dbReference>
<dbReference type="Proteomes" id="UP000186819">
    <property type="component" value="Unassembled WGS sequence"/>
</dbReference>
<keyword evidence="2" id="KW-0067">ATP-binding</keyword>
<dbReference type="FunFam" id="3.40.50.300:FF:000006">
    <property type="entry name" value="DNA-binding transcriptional regulator NtrC"/>
    <property type="match status" value="1"/>
</dbReference>
<dbReference type="GO" id="GO:0043565">
    <property type="term" value="F:sequence-specific DNA binding"/>
    <property type="evidence" value="ECO:0007669"/>
    <property type="project" value="InterPro"/>
</dbReference>
<dbReference type="OrthoDB" id="9761705at2"/>
<dbReference type="AlphaFoldDB" id="A0A1N6Z153"/>
<dbReference type="PANTHER" id="PTHR32071:SF81">
    <property type="entry name" value="PROPIONATE CATABOLISM OPERON REGULATORY PROTEIN"/>
    <property type="match status" value="1"/>
</dbReference>
<dbReference type="SMART" id="SM00382">
    <property type="entry name" value="AAA"/>
    <property type="match status" value="1"/>
</dbReference>
<keyword evidence="1" id="KW-0547">Nucleotide-binding</keyword>
<evidence type="ECO:0000256" key="5">
    <source>
        <dbReference type="ARBA" id="ARBA00023163"/>
    </source>
</evidence>
<proteinExistence type="predicted"/>
<dbReference type="InterPro" id="IPR025662">
    <property type="entry name" value="Sigma_54_int_dom_ATP-bd_1"/>
</dbReference>
<dbReference type="InterPro" id="IPR002078">
    <property type="entry name" value="Sigma_54_int"/>
</dbReference>
<gene>
    <name evidence="7" type="ORF">SAMN05421829_11147</name>
</gene>
<dbReference type="CDD" id="cd00009">
    <property type="entry name" value="AAA"/>
    <property type="match status" value="1"/>
</dbReference>
<dbReference type="RefSeq" id="WP_076603176.1">
    <property type="nucleotide sequence ID" value="NZ_FTMD01000011.1"/>
</dbReference>
<dbReference type="InterPro" id="IPR002197">
    <property type="entry name" value="HTH_Fis"/>
</dbReference>
<dbReference type="PROSITE" id="PS50045">
    <property type="entry name" value="SIGMA54_INTERACT_4"/>
    <property type="match status" value="1"/>
</dbReference>
<dbReference type="PROSITE" id="PS00675">
    <property type="entry name" value="SIGMA54_INTERACT_1"/>
    <property type="match status" value="1"/>
</dbReference>
<dbReference type="InterPro" id="IPR058031">
    <property type="entry name" value="AAA_lid_NorR"/>
</dbReference>
<evidence type="ECO:0000256" key="4">
    <source>
        <dbReference type="ARBA" id="ARBA00023125"/>
    </source>
</evidence>
<dbReference type="PROSITE" id="PS00688">
    <property type="entry name" value="SIGMA54_INTERACT_3"/>
    <property type="match status" value="1"/>
</dbReference>
<evidence type="ECO:0000256" key="2">
    <source>
        <dbReference type="ARBA" id="ARBA00022840"/>
    </source>
</evidence>
<dbReference type="InterPro" id="IPR027417">
    <property type="entry name" value="P-loop_NTPase"/>
</dbReference>
<evidence type="ECO:0000256" key="1">
    <source>
        <dbReference type="ARBA" id="ARBA00022741"/>
    </source>
</evidence>
<dbReference type="GO" id="GO:0006355">
    <property type="term" value="P:regulation of DNA-templated transcription"/>
    <property type="evidence" value="ECO:0007669"/>
    <property type="project" value="InterPro"/>
</dbReference>
<evidence type="ECO:0000256" key="3">
    <source>
        <dbReference type="ARBA" id="ARBA00023015"/>
    </source>
</evidence>
<evidence type="ECO:0000313" key="7">
    <source>
        <dbReference type="EMBL" id="SIR20588.1"/>
    </source>
</evidence>
<reference evidence="8" key="1">
    <citation type="submission" date="2017-01" db="EMBL/GenBank/DDBJ databases">
        <authorList>
            <person name="Varghese N."/>
            <person name="Submissions S."/>
        </authorList>
    </citation>
    <scope>NUCLEOTIDE SEQUENCE [LARGE SCALE GENOMIC DNA]</scope>
    <source>
        <strain evidence="8">ATCC 51758</strain>
    </source>
</reference>
<dbReference type="InterPro" id="IPR025944">
    <property type="entry name" value="Sigma_54_int_dom_CS"/>
</dbReference>
<dbReference type="Pfam" id="PF02954">
    <property type="entry name" value="HTH_8"/>
    <property type="match status" value="1"/>
</dbReference>
<keyword evidence="4" id="KW-0238">DNA-binding</keyword>
<sequence length="681" mass="74268">MTRVPEGQMFSDPGSDAAVMAAWERFLDGESRPSDSLRTLVDRSWQRCQQHNVDPDKRSAPPPVDESMLASMKEHHGELLQASAPIMACARDFLAETGTVMALADTSCTILTMEGDNPTIGTAESIHLLPGVSWSERICGTNAIGTALAVGEPVQIHSAEHYCAGIKRWTCSATVIRHPHDGEIIGVVDVSGLSETYNRQSLALVVTTASRIENKIAMREMERRYHLLEASLQRWTNGTDGLVLFDRRGYPVRANEIAQAAMTSLGADLDLSAPRRVTALAVGDNGELVRTPALPVWLQPDWLEPVYGAQGQRLGTLLVLPLPRLGRAISGEGARRLARESAVAANDMPSGFTGIITRDPALREAVRKADQLARSKVPVLLLGETGVGKEEFAQGLHKASPFRDGPYVALNCGGLSRELLASELFGYVDGAFTGARRGGMVGKIEAANGGTLFLDEIGEMPLDLQPHLLRVLEQSEIYRLGENVPRKVSFRLIAATHRDLRKEVADGRFRMDFFYRVAVTSIRIPPLRDRVGDVRELARYFVERFSKQHELGPRQLDDELLARLESYSWPGNVRELRNVVESVLLMSDGECVGIDALPPELLGMADPPVSAPVATALGALATKVPVGSIAESEAELIRRAIAATHGNLTRAARELDIAKSTLYQKVKLYGLEHDIGRVRAG</sequence>
<protein>
    <submittedName>
        <fullName evidence="7">Transcriptional regulator of acetoin/glycerol metabolism</fullName>
    </submittedName>
</protein>
<dbReference type="SUPFAM" id="SSF52540">
    <property type="entry name" value="P-loop containing nucleoside triphosphate hydrolases"/>
    <property type="match status" value="1"/>
</dbReference>
<dbReference type="Pfam" id="PF01590">
    <property type="entry name" value="GAF"/>
    <property type="match status" value="1"/>
</dbReference>
<dbReference type="InterPro" id="IPR009057">
    <property type="entry name" value="Homeodomain-like_sf"/>
</dbReference>
<dbReference type="InterPro" id="IPR003593">
    <property type="entry name" value="AAA+_ATPase"/>
</dbReference>
<dbReference type="Gene3D" id="3.40.50.300">
    <property type="entry name" value="P-loop containing nucleotide triphosphate hydrolases"/>
    <property type="match status" value="1"/>
</dbReference>
<dbReference type="EMBL" id="FTMD01000011">
    <property type="protein sequence ID" value="SIR20588.1"/>
    <property type="molecule type" value="Genomic_DNA"/>
</dbReference>
<evidence type="ECO:0000313" key="8">
    <source>
        <dbReference type="Proteomes" id="UP000186819"/>
    </source>
</evidence>